<feature type="compositionally biased region" description="Basic and acidic residues" evidence="2">
    <location>
        <begin position="566"/>
        <end position="575"/>
    </location>
</feature>
<evidence type="ECO:0000256" key="2">
    <source>
        <dbReference type="SAM" id="MobiDB-lite"/>
    </source>
</evidence>
<organism evidence="4 5">
    <name type="scientific">Buceros rhinoceros silvestris</name>
    <dbReference type="NCBI Taxonomy" id="175836"/>
    <lineage>
        <taxon>Eukaryota</taxon>
        <taxon>Metazoa</taxon>
        <taxon>Chordata</taxon>
        <taxon>Craniata</taxon>
        <taxon>Vertebrata</taxon>
        <taxon>Euteleostomi</taxon>
        <taxon>Archelosauria</taxon>
        <taxon>Archosauria</taxon>
        <taxon>Dinosauria</taxon>
        <taxon>Saurischia</taxon>
        <taxon>Theropoda</taxon>
        <taxon>Coelurosauria</taxon>
        <taxon>Aves</taxon>
        <taxon>Neognathae</taxon>
        <taxon>Neoaves</taxon>
        <taxon>Telluraves</taxon>
        <taxon>Coraciimorphae</taxon>
        <taxon>Bucerotiformes</taxon>
        <taxon>Bucerotidae</taxon>
        <taxon>Buceros</taxon>
    </lineage>
</organism>
<keyword evidence="5" id="KW-1185">Reference proteome</keyword>
<feature type="compositionally biased region" description="Low complexity" evidence="2">
    <location>
        <begin position="454"/>
        <end position="463"/>
    </location>
</feature>
<accession>A0A091HLQ2</accession>
<dbReference type="InterPro" id="IPR012677">
    <property type="entry name" value="Nucleotide-bd_a/b_plait_sf"/>
</dbReference>
<feature type="compositionally biased region" description="Low complexity" evidence="2">
    <location>
        <begin position="581"/>
        <end position="599"/>
    </location>
</feature>
<dbReference type="PROSITE" id="PS50102">
    <property type="entry name" value="RRM"/>
    <property type="match status" value="1"/>
</dbReference>
<feature type="compositionally biased region" description="Basic and acidic residues" evidence="2">
    <location>
        <begin position="136"/>
        <end position="161"/>
    </location>
</feature>
<dbReference type="Proteomes" id="UP000054064">
    <property type="component" value="Unassembled WGS sequence"/>
</dbReference>
<feature type="compositionally biased region" description="Basic residues" evidence="2">
    <location>
        <begin position="600"/>
        <end position="638"/>
    </location>
</feature>
<sequence>FVLFLESFAPLVNSLHLASPLVLGPPPLQLAQIKTHLALQQLASVATTSSTPPYAGLNQAVPKSTMFSPRGTLPQRPRGPNPAGTKPPASFRGGGAAGSQRKPAPGAPQGPSPRFSGQETFQWTGSQRINVRVTLHRPDPRKVKEKTNLHQEQKAEPRAAHWDNSSCTAGTTGQKPPASAQVSEQNSNAQNRYTPESASSILASFGLSNEDLEELSRYPDDQLTPENMPLILREIRIRKLGHPLPALHAPNRGEEAMGGTSGTAVKGKVIDYGHASKYGYTEDPLEVRAYNPDGLAEDPLESRVYNPEAPSGESREDFPREQNVPIGVPPSGVMCNPAFPAEDLIKPTGFQNEASSTQTFFTAEVTEKVPGLCVAPTGLPAVKSVSQPVMPPIMPPMMPPVMPPLMPPVIPALVQQPMAQNVLPPLPQPPFPVELVPVSQPNRPPVEPGPSQPSAPSGSAAPKPFRPLAEEPFRSPFGIVKASWLPVFPQSDAQKIKRLPTPSMMNDYYATSPRIFPHMCSLCNVECTHMKDWILHQNSPAHIESCRQLRQQYPDWNPEAHSSKRNAGDRKENQTPKRRSSSASPSPRRSRGTGSSYGTRRSRSRSRSPGRFRPTRPRSRSPRQMRRLSPRHRSRSPQRSRNPLRNSSRTRRSSSNDWLSRRSTRSQDRKAALEAMVKSLGPGFVTEFNKHKSLQAARQGPSGSSHGVLRKTPGNMKKPLKTSASTKVSKKDMPGFVFNPQLLRKELLSCGTVLQISDLPDDGFSDQDIKKIVQPFGKVSDLIVLRSRNEAFLEMNYKEAVIAAVKYGETVPVLVNGKRVKISVAERPKAS</sequence>
<dbReference type="Gene3D" id="3.30.70.330">
    <property type="match status" value="1"/>
</dbReference>
<dbReference type="SMART" id="SM00360">
    <property type="entry name" value="RRM"/>
    <property type="match status" value="1"/>
</dbReference>
<evidence type="ECO:0000259" key="3">
    <source>
        <dbReference type="PROSITE" id="PS50102"/>
    </source>
</evidence>
<feature type="compositionally biased region" description="Polar residues" evidence="2">
    <location>
        <begin position="163"/>
        <end position="196"/>
    </location>
</feature>
<evidence type="ECO:0000256" key="1">
    <source>
        <dbReference type="PROSITE-ProRule" id="PRU00176"/>
    </source>
</evidence>
<feature type="non-terminal residue" evidence="4">
    <location>
        <position position="831"/>
    </location>
</feature>
<feature type="region of interest" description="Disordered" evidence="2">
    <location>
        <begin position="433"/>
        <end position="468"/>
    </location>
</feature>
<protein>
    <submittedName>
        <fullName evidence="4">Zinc finger protein 638</fullName>
    </submittedName>
</protein>
<dbReference type="InterPro" id="IPR000504">
    <property type="entry name" value="RRM_dom"/>
</dbReference>
<keyword evidence="1" id="KW-0694">RNA-binding</keyword>
<feature type="compositionally biased region" description="Polar residues" evidence="2">
    <location>
        <begin position="115"/>
        <end position="129"/>
    </location>
</feature>
<feature type="compositionally biased region" description="Pro residues" evidence="2">
    <location>
        <begin position="442"/>
        <end position="453"/>
    </location>
</feature>
<name>A0A091HLQ2_BUCRH</name>
<dbReference type="AlphaFoldDB" id="A0A091HLQ2"/>
<gene>
    <name evidence="4" type="ORF">N320_13195</name>
</gene>
<feature type="region of interest" description="Disordered" evidence="2">
    <location>
        <begin position="49"/>
        <end position="196"/>
    </location>
</feature>
<feature type="domain" description="RRM" evidence="3">
    <location>
        <begin position="752"/>
        <end position="827"/>
    </location>
</feature>
<proteinExistence type="predicted"/>
<dbReference type="EMBL" id="KL516723">
    <property type="protein sequence ID" value="KFO88263.1"/>
    <property type="molecule type" value="Genomic_DNA"/>
</dbReference>
<feature type="non-terminal residue" evidence="4">
    <location>
        <position position="1"/>
    </location>
</feature>
<evidence type="ECO:0000313" key="5">
    <source>
        <dbReference type="Proteomes" id="UP000054064"/>
    </source>
</evidence>
<reference evidence="4 5" key="1">
    <citation type="submission" date="2014-04" db="EMBL/GenBank/DDBJ databases">
        <title>Genome evolution of avian class.</title>
        <authorList>
            <person name="Zhang G."/>
            <person name="Li C."/>
        </authorList>
    </citation>
    <scope>NUCLEOTIDE SEQUENCE [LARGE SCALE GENOMIC DNA]</scope>
    <source>
        <strain evidence="4">BGI_N320</strain>
    </source>
</reference>
<feature type="region of interest" description="Disordered" evidence="2">
    <location>
        <begin position="556"/>
        <end position="671"/>
    </location>
</feature>
<dbReference type="SUPFAM" id="SSF54928">
    <property type="entry name" value="RNA-binding domain, RBD"/>
    <property type="match status" value="1"/>
</dbReference>
<evidence type="ECO:0000313" key="4">
    <source>
        <dbReference type="EMBL" id="KFO88263.1"/>
    </source>
</evidence>
<dbReference type="InterPro" id="IPR035979">
    <property type="entry name" value="RBD_domain_sf"/>
</dbReference>
<feature type="region of interest" description="Disordered" evidence="2">
    <location>
        <begin position="293"/>
        <end position="324"/>
    </location>
</feature>
<dbReference type="PANTHER" id="PTHR15592">
    <property type="entry name" value="MATRIN 3/NUCLEAR PROTEIN 220-RELATED"/>
    <property type="match status" value="1"/>
</dbReference>
<feature type="region of interest" description="Disordered" evidence="2">
    <location>
        <begin position="693"/>
        <end position="728"/>
    </location>
</feature>
<dbReference type="GO" id="GO:0003723">
    <property type="term" value="F:RNA binding"/>
    <property type="evidence" value="ECO:0007669"/>
    <property type="project" value="UniProtKB-UniRule"/>
</dbReference>